<organism evidence="1 2">
    <name type="scientific">Heyndrickxia coagulans</name>
    <name type="common">Weizmannia coagulans</name>
    <dbReference type="NCBI Taxonomy" id="1398"/>
    <lineage>
        <taxon>Bacteria</taxon>
        <taxon>Bacillati</taxon>
        <taxon>Bacillota</taxon>
        <taxon>Bacilli</taxon>
        <taxon>Bacillales</taxon>
        <taxon>Bacillaceae</taxon>
        <taxon>Heyndrickxia</taxon>
    </lineage>
</organism>
<gene>
    <name evidence="1" type="ORF">B4098_2503</name>
</gene>
<dbReference type="EMBL" id="LQYG01000008">
    <property type="protein sequence ID" value="KYC66416.1"/>
    <property type="molecule type" value="Genomic_DNA"/>
</dbReference>
<sequence length="224" mass="25117">MNRKIKICIFSFIAFVMTIVGYGGTSKALADDSESEVSAVYDIKNGDPIAVSKNQWDEYQEVQDWEDEPDVPSTYLKKAVDISERRACMGGWAYSATKQGYAFYKIVEGTHYLNRTKDNVTITSTFTGTHSKSSTASGKLGGGWKPVSAEVGYNADRTVSWSKSDSVKITVRPKYEGWNDYGTKRDKWYGTYYYLSNSCVQSKNVQLTVYIPKVKAVVAHTKHL</sequence>
<comment type="caution">
    <text evidence="1">The sequence shown here is derived from an EMBL/GenBank/DDBJ whole genome shotgun (WGS) entry which is preliminary data.</text>
</comment>
<reference evidence="1 2" key="1">
    <citation type="submission" date="2016-01" db="EMBL/GenBank/DDBJ databases">
        <title>Genome Sequences of Twelve Sporeforming Bacillus Species Isolated from Foods.</title>
        <authorList>
            <person name="Berendsen E.M."/>
            <person name="Wells-Bennik M.H."/>
            <person name="Krawcyk A.O."/>
            <person name="De Jong A."/>
            <person name="Holsappel S."/>
            <person name="Eijlander R.T."/>
            <person name="Kuipers O.P."/>
        </authorList>
    </citation>
    <scope>NUCLEOTIDE SEQUENCE [LARGE SCALE GENOMIC DNA]</scope>
    <source>
        <strain evidence="1 2">B4098</strain>
    </source>
</reference>
<name>A0A150K615_HEYCO</name>
<accession>A0A150K615</accession>
<dbReference type="RefSeq" id="WP_013859953.1">
    <property type="nucleotide sequence ID" value="NZ_CABJCT010000002.1"/>
</dbReference>
<protein>
    <submittedName>
        <fullName evidence="1">Uncharacterized protein</fullName>
    </submittedName>
</protein>
<evidence type="ECO:0000313" key="2">
    <source>
        <dbReference type="Proteomes" id="UP000075288"/>
    </source>
</evidence>
<dbReference type="PATRIC" id="fig|1398.24.peg.1706"/>
<dbReference type="GeneID" id="29813676"/>
<evidence type="ECO:0000313" key="1">
    <source>
        <dbReference type="EMBL" id="KYC66416.1"/>
    </source>
</evidence>
<dbReference type="Proteomes" id="UP000075288">
    <property type="component" value="Unassembled WGS sequence"/>
</dbReference>
<dbReference type="AlphaFoldDB" id="A0A150K615"/>
<proteinExistence type="predicted"/>